<keyword evidence="1" id="KW-0732">Signal</keyword>
<evidence type="ECO:0000313" key="2">
    <source>
        <dbReference type="EMBL" id="RPA75937.1"/>
    </source>
</evidence>
<feature type="chain" id="PRO_5018115824" evidence="1">
    <location>
        <begin position="19"/>
        <end position="102"/>
    </location>
</feature>
<reference evidence="2 3" key="1">
    <citation type="journal article" date="2018" name="Nat. Ecol. Evol.">
        <title>Pezizomycetes genomes reveal the molecular basis of ectomycorrhizal truffle lifestyle.</title>
        <authorList>
            <person name="Murat C."/>
            <person name="Payen T."/>
            <person name="Noel B."/>
            <person name="Kuo A."/>
            <person name="Morin E."/>
            <person name="Chen J."/>
            <person name="Kohler A."/>
            <person name="Krizsan K."/>
            <person name="Balestrini R."/>
            <person name="Da Silva C."/>
            <person name="Montanini B."/>
            <person name="Hainaut M."/>
            <person name="Levati E."/>
            <person name="Barry K.W."/>
            <person name="Belfiori B."/>
            <person name="Cichocki N."/>
            <person name="Clum A."/>
            <person name="Dockter R.B."/>
            <person name="Fauchery L."/>
            <person name="Guy J."/>
            <person name="Iotti M."/>
            <person name="Le Tacon F."/>
            <person name="Lindquist E.A."/>
            <person name="Lipzen A."/>
            <person name="Malagnac F."/>
            <person name="Mello A."/>
            <person name="Molinier V."/>
            <person name="Miyauchi S."/>
            <person name="Poulain J."/>
            <person name="Riccioni C."/>
            <person name="Rubini A."/>
            <person name="Sitrit Y."/>
            <person name="Splivallo R."/>
            <person name="Traeger S."/>
            <person name="Wang M."/>
            <person name="Zifcakova L."/>
            <person name="Wipf D."/>
            <person name="Zambonelli A."/>
            <person name="Paolocci F."/>
            <person name="Nowrousian M."/>
            <person name="Ottonello S."/>
            <person name="Baldrian P."/>
            <person name="Spatafora J.W."/>
            <person name="Henrissat B."/>
            <person name="Nagy L.G."/>
            <person name="Aury J.M."/>
            <person name="Wincker P."/>
            <person name="Grigoriev I.V."/>
            <person name="Bonfante P."/>
            <person name="Martin F.M."/>
        </authorList>
    </citation>
    <scope>NUCLEOTIDE SEQUENCE [LARGE SCALE GENOMIC DNA]</scope>
    <source>
        <strain evidence="2 3">RN42</strain>
    </source>
</reference>
<keyword evidence="3" id="KW-1185">Reference proteome</keyword>
<accession>A0A3N4HRK8</accession>
<proteinExistence type="predicted"/>
<feature type="signal peptide" evidence="1">
    <location>
        <begin position="1"/>
        <end position="18"/>
    </location>
</feature>
<organism evidence="2 3">
    <name type="scientific">Ascobolus immersus RN42</name>
    <dbReference type="NCBI Taxonomy" id="1160509"/>
    <lineage>
        <taxon>Eukaryota</taxon>
        <taxon>Fungi</taxon>
        <taxon>Dikarya</taxon>
        <taxon>Ascomycota</taxon>
        <taxon>Pezizomycotina</taxon>
        <taxon>Pezizomycetes</taxon>
        <taxon>Pezizales</taxon>
        <taxon>Ascobolaceae</taxon>
        <taxon>Ascobolus</taxon>
    </lineage>
</organism>
<dbReference type="EMBL" id="ML119754">
    <property type="protein sequence ID" value="RPA75937.1"/>
    <property type="molecule type" value="Genomic_DNA"/>
</dbReference>
<sequence length="102" mass="10627">MKFTIASTIALLAASAAALTTCPADKHRICCQNLDERGTGYYCGMPQRDGDLPCGGSLIPLCCETSGNYPRGYVGNNCEKGAYIVATTETVTVTECPAPTAA</sequence>
<dbReference type="OrthoDB" id="4167026at2759"/>
<evidence type="ECO:0000256" key="1">
    <source>
        <dbReference type="SAM" id="SignalP"/>
    </source>
</evidence>
<gene>
    <name evidence="2" type="ORF">BJ508DRAFT_417842</name>
</gene>
<dbReference type="Proteomes" id="UP000275078">
    <property type="component" value="Unassembled WGS sequence"/>
</dbReference>
<evidence type="ECO:0000313" key="3">
    <source>
        <dbReference type="Proteomes" id="UP000275078"/>
    </source>
</evidence>
<name>A0A3N4HRK8_ASCIM</name>
<dbReference type="AlphaFoldDB" id="A0A3N4HRK8"/>
<protein>
    <submittedName>
        <fullName evidence="2">Uncharacterized protein</fullName>
    </submittedName>
</protein>